<feature type="region of interest" description="Disordered" evidence="1">
    <location>
        <begin position="17"/>
        <end position="52"/>
    </location>
</feature>
<evidence type="ECO:0000256" key="1">
    <source>
        <dbReference type="SAM" id="MobiDB-lite"/>
    </source>
</evidence>
<sequence>MQNYPFNHILTFTSQTKRYTSNEDVAEPPQWNQSWPSKTQQSHHSGVDSSHRNHCRVCTTAVELTLATEPSSSSLTG</sequence>
<comment type="caution">
    <text evidence="2">The sequence shown here is derived from an EMBL/GenBank/DDBJ whole genome shotgun (WGS) entry which is preliminary data.</text>
</comment>
<keyword evidence="3" id="KW-1185">Reference proteome</keyword>
<reference evidence="2 3" key="1">
    <citation type="submission" date="2024-01" db="EMBL/GenBank/DDBJ databases">
        <title>The genomes of 5 underutilized Papilionoideae crops provide insights into root nodulation and disease resistanc.</title>
        <authorList>
            <person name="Yuan L."/>
        </authorList>
    </citation>
    <scope>NUCLEOTIDE SEQUENCE [LARGE SCALE GENOMIC DNA]</scope>
    <source>
        <strain evidence="2">ZHUSHIDOU_FW_LH</strain>
        <tissue evidence="2">Leaf</tissue>
    </source>
</reference>
<evidence type="ECO:0000313" key="3">
    <source>
        <dbReference type="Proteomes" id="UP001372338"/>
    </source>
</evidence>
<dbReference type="EMBL" id="JAYWIO010000008">
    <property type="protein sequence ID" value="KAK7243154.1"/>
    <property type="molecule type" value="Genomic_DNA"/>
</dbReference>
<dbReference type="Proteomes" id="UP001372338">
    <property type="component" value="Unassembled WGS sequence"/>
</dbReference>
<gene>
    <name evidence="2" type="ORF">RIF29_37942</name>
</gene>
<dbReference type="AlphaFoldDB" id="A0AAN9DY76"/>
<accession>A0AAN9DY76</accession>
<feature type="compositionally biased region" description="Polar residues" evidence="1">
    <location>
        <begin position="30"/>
        <end position="44"/>
    </location>
</feature>
<proteinExistence type="predicted"/>
<organism evidence="2 3">
    <name type="scientific">Crotalaria pallida</name>
    <name type="common">Smooth rattlebox</name>
    <name type="synonym">Crotalaria striata</name>
    <dbReference type="NCBI Taxonomy" id="3830"/>
    <lineage>
        <taxon>Eukaryota</taxon>
        <taxon>Viridiplantae</taxon>
        <taxon>Streptophyta</taxon>
        <taxon>Embryophyta</taxon>
        <taxon>Tracheophyta</taxon>
        <taxon>Spermatophyta</taxon>
        <taxon>Magnoliopsida</taxon>
        <taxon>eudicotyledons</taxon>
        <taxon>Gunneridae</taxon>
        <taxon>Pentapetalae</taxon>
        <taxon>rosids</taxon>
        <taxon>fabids</taxon>
        <taxon>Fabales</taxon>
        <taxon>Fabaceae</taxon>
        <taxon>Papilionoideae</taxon>
        <taxon>50 kb inversion clade</taxon>
        <taxon>genistoids sensu lato</taxon>
        <taxon>core genistoids</taxon>
        <taxon>Crotalarieae</taxon>
        <taxon>Crotalaria</taxon>
    </lineage>
</organism>
<protein>
    <submittedName>
        <fullName evidence="2">Uncharacterized protein</fullName>
    </submittedName>
</protein>
<evidence type="ECO:0000313" key="2">
    <source>
        <dbReference type="EMBL" id="KAK7243154.1"/>
    </source>
</evidence>
<name>A0AAN9DY76_CROPI</name>